<protein>
    <submittedName>
        <fullName evidence="2">Secreted protein</fullName>
    </submittedName>
</protein>
<accession>A0A1I7WEU5</accession>
<dbReference type="AlphaFoldDB" id="A0A1I7WEU5"/>
<reference evidence="2" key="1">
    <citation type="submission" date="2016-11" db="UniProtKB">
        <authorList>
            <consortium name="WormBaseParasite"/>
        </authorList>
    </citation>
    <scope>IDENTIFICATION</scope>
</reference>
<dbReference type="WBParaSite" id="Hba_03444">
    <property type="protein sequence ID" value="Hba_03444"/>
    <property type="gene ID" value="Hba_03444"/>
</dbReference>
<keyword evidence="1" id="KW-1185">Reference proteome</keyword>
<organism evidence="1 2">
    <name type="scientific">Heterorhabditis bacteriophora</name>
    <name type="common">Entomopathogenic nematode worm</name>
    <dbReference type="NCBI Taxonomy" id="37862"/>
    <lineage>
        <taxon>Eukaryota</taxon>
        <taxon>Metazoa</taxon>
        <taxon>Ecdysozoa</taxon>
        <taxon>Nematoda</taxon>
        <taxon>Chromadorea</taxon>
        <taxon>Rhabditida</taxon>
        <taxon>Rhabditina</taxon>
        <taxon>Rhabditomorpha</taxon>
        <taxon>Strongyloidea</taxon>
        <taxon>Heterorhabditidae</taxon>
        <taxon>Heterorhabditis</taxon>
    </lineage>
</organism>
<dbReference type="Proteomes" id="UP000095283">
    <property type="component" value="Unplaced"/>
</dbReference>
<proteinExistence type="predicted"/>
<name>A0A1I7WEU5_HETBA</name>
<evidence type="ECO:0000313" key="1">
    <source>
        <dbReference type="Proteomes" id="UP000095283"/>
    </source>
</evidence>
<sequence>MILFCTLLWKISGEYGWEICVYCAEYSVSGHHTFNLHIHFGILIRILIVYNTKCIGSFACELDCVFLSLTNKYHWTLQPLNTTITLRIWSLYQFTLIKIPNPSKRAFYHTDSQHMVHRL</sequence>
<evidence type="ECO:0000313" key="2">
    <source>
        <dbReference type="WBParaSite" id="Hba_03444"/>
    </source>
</evidence>